<feature type="domain" description="Reverse transcriptase Ty1/copia-type" evidence="1">
    <location>
        <begin position="1"/>
        <end position="45"/>
    </location>
</feature>
<organism evidence="2 3">
    <name type="scientific">Oryza meyeriana var. granulata</name>
    <dbReference type="NCBI Taxonomy" id="110450"/>
    <lineage>
        <taxon>Eukaryota</taxon>
        <taxon>Viridiplantae</taxon>
        <taxon>Streptophyta</taxon>
        <taxon>Embryophyta</taxon>
        <taxon>Tracheophyta</taxon>
        <taxon>Spermatophyta</taxon>
        <taxon>Magnoliopsida</taxon>
        <taxon>Liliopsida</taxon>
        <taxon>Poales</taxon>
        <taxon>Poaceae</taxon>
        <taxon>BOP clade</taxon>
        <taxon>Oryzoideae</taxon>
        <taxon>Oryzeae</taxon>
        <taxon>Oryzinae</taxon>
        <taxon>Oryza</taxon>
        <taxon>Oryza meyeriana</taxon>
    </lineage>
</organism>
<dbReference type="AlphaFoldDB" id="A0A6G1C1P3"/>
<evidence type="ECO:0000313" key="2">
    <source>
        <dbReference type="EMBL" id="KAF0894575.1"/>
    </source>
</evidence>
<protein>
    <recommendedName>
        <fullName evidence="1">Reverse transcriptase Ty1/copia-type domain-containing protein</fullName>
    </recommendedName>
</protein>
<reference evidence="2 3" key="1">
    <citation type="submission" date="2019-11" db="EMBL/GenBank/DDBJ databases">
        <title>Whole genome sequence of Oryza granulata.</title>
        <authorList>
            <person name="Li W."/>
        </authorList>
    </citation>
    <scope>NUCLEOTIDE SEQUENCE [LARGE SCALE GENOMIC DNA]</scope>
    <source>
        <strain evidence="3">cv. Menghai</strain>
        <tissue evidence="2">Leaf</tissue>
    </source>
</reference>
<sequence>MDVKSTFLNRELEENIYIVQSASFIVDGKEDMVLKLDKALYGLRVPSLSLKFIMHKPTKPMCVPWE</sequence>
<evidence type="ECO:0000313" key="3">
    <source>
        <dbReference type="Proteomes" id="UP000479710"/>
    </source>
</evidence>
<comment type="caution">
    <text evidence="2">The sequence shown here is derived from an EMBL/GenBank/DDBJ whole genome shotgun (WGS) entry which is preliminary data.</text>
</comment>
<dbReference type="Pfam" id="PF07727">
    <property type="entry name" value="RVT_2"/>
    <property type="match status" value="1"/>
</dbReference>
<proteinExistence type="predicted"/>
<name>A0A6G1C1P3_9ORYZ</name>
<accession>A0A6G1C1P3</accession>
<dbReference type="InterPro" id="IPR013103">
    <property type="entry name" value="RVT_2"/>
</dbReference>
<dbReference type="EMBL" id="SPHZ02000010">
    <property type="protein sequence ID" value="KAF0894575.1"/>
    <property type="molecule type" value="Genomic_DNA"/>
</dbReference>
<gene>
    <name evidence="2" type="ORF">E2562_001875</name>
</gene>
<evidence type="ECO:0000259" key="1">
    <source>
        <dbReference type="Pfam" id="PF07727"/>
    </source>
</evidence>
<dbReference type="OrthoDB" id="1747567at2759"/>
<dbReference type="Proteomes" id="UP000479710">
    <property type="component" value="Unassembled WGS sequence"/>
</dbReference>
<keyword evidence="3" id="KW-1185">Reference proteome</keyword>